<dbReference type="SUPFAM" id="SSF54826">
    <property type="entry name" value="Enolase N-terminal domain-like"/>
    <property type="match status" value="1"/>
</dbReference>
<feature type="binding site" evidence="6">
    <location>
        <position position="283"/>
    </location>
    <ligand>
        <name>Mg(2+)</name>
        <dbReference type="ChEBI" id="CHEBI:18420"/>
    </ligand>
</feature>
<keyword evidence="4 7" id="KW-0413">Isomerase</keyword>
<dbReference type="EMBL" id="DWZI01000064">
    <property type="protein sequence ID" value="HJA86965.1"/>
    <property type="molecule type" value="Genomic_DNA"/>
</dbReference>
<dbReference type="GO" id="GO:0000287">
    <property type="term" value="F:magnesium ion binding"/>
    <property type="evidence" value="ECO:0007669"/>
    <property type="project" value="UniProtKB-ARBA"/>
</dbReference>
<evidence type="ECO:0000256" key="1">
    <source>
        <dbReference type="ARBA" id="ARBA00008031"/>
    </source>
</evidence>
<dbReference type="InterPro" id="IPR036849">
    <property type="entry name" value="Enolase-like_C_sf"/>
</dbReference>
<evidence type="ECO:0000313" key="9">
    <source>
        <dbReference type="EMBL" id="HJA86965.1"/>
    </source>
</evidence>
<dbReference type="Gene3D" id="3.20.20.120">
    <property type="entry name" value="Enolase-like C-terminal domain"/>
    <property type="match status" value="1"/>
</dbReference>
<evidence type="ECO:0000259" key="8">
    <source>
        <dbReference type="SMART" id="SM00922"/>
    </source>
</evidence>
<dbReference type="SFLD" id="SFLDG00180">
    <property type="entry name" value="muconate_cycloisomerase"/>
    <property type="match status" value="1"/>
</dbReference>
<dbReference type="InterPro" id="IPR034603">
    <property type="entry name" value="Dipeptide_epimerase"/>
</dbReference>
<dbReference type="PANTHER" id="PTHR48080:SF3">
    <property type="entry name" value="ENOLASE SUPERFAMILY MEMBER DDB_G0284701"/>
    <property type="match status" value="1"/>
</dbReference>
<keyword evidence="3 6" id="KW-0460">Magnesium</keyword>
<feature type="binding site" evidence="6">
    <location>
        <position position="231"/>
    </location>
    <ligand>
        <name>Mg(2+)</name>
        <dbReference type="ChEBI" id="CHEBI:18420"/>
    </ligand>
</feature>
<feature type="active site" description="Proton acceptor; specific for (R)-substrate epimerization" evidence="5">
    <location>
        <position position="207"/>
    </location>
</feature>
<protein>
    <recommendedName>
        <fullName evidence="7">Dipeptide epimerase</fullName>
        <ecNumber evidence="7">5.1.1.-</ecNumber>
    </recommendedName>
</protein>
<dbReference type="InterPro" id="IPR029065">
    <property type="entry name" value="Enolase_C-like"/>
</dbReference>
<evidence type="ECO:0000313" key="10">
    <source>
        <dbReference type="Proteomes" id="UP000823862"/>
    </source>
</evidence>
<reference evidence="9" key="2">
    <citation type="submission" date="2021-04" db="EMBL/GenBank/DDBJ databases">
        <authorList>
            <person name="Gilroy R."/>
        </authorList>
    </citation>
    <scope>NUCLEOTIDE SEQUENCE</scope>
    <source>
        <strain evidence="9">ChiHjej12B11-9795</strain>
    </source>
</reference>
<proteinExistence type="inferred from homology"/>
<gene>
    <name evidence="9" type="ORF">H9950_12400</name>
</gene>
<dbReference type="Pfam" id="PF13378">
    <property type="entry name" value="MR_MLE_C"/>
    <property type="match status" value="1"/>
</dbReference>
<reference evidence="9" key="1">
    <citation type="journal article" date="2021" name="PeerJ">
        <title>Extensive microbial diversity within the chicken gut microbiome revealed by metagenomics and culture.</title>
        <authorList>
            <person name="Gilroy R."/>
            <person name="Ravi A."/>
            <person name="Getino M."/>
            <person name="Pursley I."/>
            <person name="Horton D.L."/>
            <person name="Alikhan N.F."/>
            <person name="Baker D."/>
            <person name="Gharbi K."/>
            <person name="Hall N."/>
            <person name="Watson M."/>
            <person name="Adriaenssens E.M."/>
            <person name="Foster-Nyarko E."/>
            <person name="Jarju S."/>
            <person name="Secka A."/>
            <person name="Antonio M."/>
            <person name="Oren A."/>
            <person name="Chaudhuri R.R."/>
            <person name="La Ragione R."/>
            <person name="Hildebrand F."/>
            <person name="Pallen M.J."/>
        </authorList>
    </citation>
    <scope>NUCLEOTIDE SEQUENCE</scope>
    <source>
        <strain evidence="9">ChiHjej12B11-9795</strain>
    </source>
</reference>
<accession>A0A9D2HWU1</accession>
<feature type="binding site" evidence="6">
    <location>
        <position position="258"/>
    </location>
    <ligand>
        <name>Mg(2+)</name>
        <dbReference type="ChEBI" id="CHEBI:18420"/>
    </ligand>
</feature>
<evidence type="ECO:0000256" key="5">
    <source>
        <dbReference type="PIRSR" id="PIRSR634603-1"/>
    </source>
</evidence>
<evidence type="ECO:0000256" key="3">
    <source>
        <dbReference type="ARBA" id="ARBA00022842"/>
    </source>
</evidence>
<dbReference type="InterPro" id="IPR006311">
    <property type="entry name" value="TAT_signal"/>
</dbReference>
<evidence type="ECO:0000256" key="4">
    <source>
        <dbReference type="ARBA" id="ARBA00023235"/>
    </source>
</evidence>
<feature type="active site" description="Proton acceptor; specific for (S)-substrate epimerization" evidence="5">
    <location>
        <position position="305"/>
    </location>
</feature>
<evidence type="ECO:0000256" key="7">
    <source>
        <dbReference type="RuleBase" id="RU366006"/>
    </source>
</evidence>
<comment type="similarity">
    <text evidence="1 7">Belongs to the mandelate racemase/muconate lactonizing enzyme family.</text>
</comment>
<dbReference type="InterPro" id="IPR013341">
    <property type="entry name" value="Mandelate_racemase_N_dom"/>
</dbReference>
<dbReference type="Gene3D" id="3.30.390.10">
    <property type="entry name" value="Enolase-like, N-terminal domain"/>
    <property type="match status" value="1"/>
</dbReference>
<comment type="caution">
    <text evidence="9">The sequence shown here is derived from an EMBL/GenBank/DDBJ whole genome shotgun (WGS) entry which is preliminary data.</text>
</comment>
<keyword evidence="2 6" id="KW-0479">Metal-binding</keyword>
<dbReference type="PROSITE" id="PS51318">
    <property type="entry name" value="TAT"/>
    <property type="match status" value="1"/>
</dbReference>
<dbReference type="Proteomes" id="UP000823862">
    <property type="component" value="Unassembled WGS sequence"/>
</dbReference>
<dbReference type="SUPFAM" id="SSF51604">
    <property type="entry name" value="Enolase C-terminal domain-like"/>
    <property type="match status" value="1"/>
</dbReference>
<dbReference type="EC" id="5.1.1.-" evidence="7"/>
<feature type="domain" description="Mandelate racemase/muconate lactonizing enzyme C-terminal" evidence="8">
    <location>
        <begin position="187"/>
        <end position="279"/>
    </location>
</feature>
<dbReference type="GO" id="GO:0016855">
    <property type="term" value="F:racemase and epimerase activity, acting on amino acids and derivatives"/>
    <property type="evidence" value="ECO:0007669"/>
    <property type="project" value="UniProtKB-UniRule"/>
</dbReference>
<dbReference type="CDD" id="cd03319">
    <property type="entry name" value="L-Ala-DL-Glu_epimerase"/>
    <property type="match status" value="1"/>
</dbReference>
<dbReference type="InterPro" id="IPR013342">
    <property type="entry name" value="Mandelate_racemase_C"/>
</dbReference>
<dbReference type="PANTHER" id="PTHR48080">
    <property type="entry name" value="D-GALACTONATE DEHYDRATASE-RELATED"/>
    <property type="match status" value="1"/>
</dbReference>
<sequence>MQNRREFLKTAAFAALGAGWAANQIWAGGVETIPRFHINSRAGVVPRMRLRFFPYELKLRHVFTVASYSRSTTPDVQVEIEYDGVIGYGEASMPPYLQEELGTMESVMGFLRDLQGKIGRFADPFQLEDILAYVDGLSEGNAAAKAAVDIALHDLVGKLLQTPWYKLWGLDREKTPSTTYTIGMDTPDMVRKKTEECAGRFNILKVKLGLDNDKAMIETIRSVTNLPIAVDANQGWTDRQYALDMIYWLKEQGIVMVEQPMPKNRLDDTAWITQQSPLPIFADESVQRLKDIVGLKGAFTGINIKLMKCTGMREAWKMLNLARALDMGVMVGCMTETSCAVSAAAQLSPAVDFADLDGALLIANDRFRGMEVIKGKITLPDLPGIGVIRVED</sequence>
<dbReference type="SFLD" id="SFLDS00001">
    <property type="entry name" value="Enolase"/>
    <property type="match status" value="1"/>
</dbReference>
<organism evidence="9 10">
    <name type="scientific">Candidatus Bacteroides avicola</name>
    <dbReference type="NCBI Taxonomy" id="2838468"/>
    <lineage>
        <taxon>Bacteria</taxon>
        <taxon>Pseudomonadati</taxon>
        <taxon>Bacteroidota</taxon>
        <taxon>Bacteroidia</taxon>
        <taxon>Bacteroidales</taxon>
        <taxon>Bacteroidaceae</taxon>
        <taxon>Bacteroides</taxon>
    </lineage>
</organism>
<evidence type="ECO:0000256" key="6">
    <source>
        <dbReference type="PIRSR" id="PIRSR634603-3"/>
    </source>
</evidence>
<evidence type="ECO:0000256" key="2">
    <source>
        <dbReference type="ARBA" id="ARBA00022723"/>
    </source>
</evidence>
<dbReference type="SMART" id="SM00922">
    <property type="entry name" value="MR_MLE"/>
    <property type="match status" value="1"/>
</dbReference>
<name>A0A9D2HWU1_9BACE</name>
<comment type="cofactor">
    <cofactor evidence="6 7">
        <name>Mg(2+)</name>
        <dbReference type="ChEBI" id="CHEBI:18420"/>
    </cofactor>
    <text evidence="6 7">Binds 1 Mg(2+) ion per subunit.</text>
</comment>
<dbReference type="AlphaFoldDB" id="A0A9D2HWU1"/>
<dbReference type="InterPro" id="IPR029017">
    <property type="entry name" value="Enolase-like_N"/>
</dbReference>
<dbReference type="InterPro" id="IPR034593">
    <property type="entry name" value="DgoD-like"/>
</dbReference>
<dbReference type="Pfam" id="PF02746">
    <property type="entry name" value="MR_MLE_N"/>
    <property type="match status" value="1"/>
</dbReference>